<reference evidence="2" key="1">
    <citation type="submission" date="2012-11" db="EMBL/GenBank/DDBJ databases">
        <authorList>
            <person name="Lucero-Rivera Y.E."/>
            <person name="Tovar-Ramirez D."/>
        </authorList>
    </citation>
    <scope>NUCLEOTIDE SEQUENCE [LARGE SCALE GENOMIC DNA]</scope>
    <source>
        <strain evidence="2">Araruama</strain>
    </source>
</reference>
<comment type="caution">
    <text evidence="1">The sequence shown here is derived from an EMBL/GenBank/DDBJ whole genome shotgun (WGS) entry which is preliminary data.</text>
</comment>
<accession>A0A1V1NXV5</accession>
<proteinExistence type="predicted"/>
<organism evidence="1 2">
    <name type="scientific">Candidatus Magnetoglobus multicellularis str. Araruama</name>
    <dbReference type="NCBI Taxonomy" id="890399"/>
    <lineage>
        <taxon>Bacteria</taxon>
        <taxon>Pseudomonadati</taxon>
        <taxon>Thermodesulfobacteriota</taxon>
        <taxon>Desulfobacteria</taxon>
        <taxon>Desulfobacterales</taxon>
        <taxon>Desulfobacteraceae</taxon>
        <taxon>Candidatus Magnetoglobus</taxon>
    </lineage>
</organism>
<dbReference type="PANTHER" id="PTHR47473">
    <property type="entry name" value="BTA1P"/>
    <property type="match status" value="1"/>
</dbReference>
<dbReference type="AlphaFoldDB" id="A0A1V1NXV5"/>
<dbReference type="InterPro" id="IPR021829">
    <property type="entry name" value="DUF3419"/>
</dbReference>
<dbReference type="Proteomes" id="UP000189670">
    <property type="component" value="Unassembled WGS sequence"/>
</dbReference>
<feature type="non-terminal residue" evidence="1">
    <location>
        <position position="94"/>
    </location>
</feature>
<dbReference type="EMBL" id="ATBP01001392">
    <property type="protein sequence ID" value="ETR67410.1"/>
    <property type="molecule type" value="Genomic_DNA"/>
</dbReference>
<name>A0A1V1NXV5_9BACT</name>
<gene>
    <name evidence="1" type="ORF">OMM_11629</name>
</gene>
<dbReference type="PANTHER" id="PTHR47473:SF1">
    <property type="entry name" value="METHYLTRANSFERASE DOMAIN-CONTAINING PROTEIN"/>
    <property type="match status" value="1"/>
</dbReference>
<dbReference type="Pfam" id="PF11899">
    <property type="entry name" value="DUF3419"/>
    <property type="match status" value="1"/>
</dbReference>
<protein>
    <submittedName>
        <fullName evidence="1">Uncharacterized protein</fullName>
    </submittedName>
</protein>
<evidence type="ECO:0000313" key="2">
    <source>
        <dbReference type="Proteomes" id="UP000189670"/>
    </source>
</evidence>
<evidence type="ECO:0000313" key="1">
    <source>
        <dbReference type="EMBL" id="ETR67410.1"/>
    </source>
</evidence>
<sequence>MYNILWEDSEVDEKYFMIDDSSSVISVSGAGCGIAGMISKHPASIDTIDTNHHHLALTSLKVEALRNIKSYEKFYRLLGMGYIDNYKNIILELS</sequence>